<dbReference type="InterPro" id="IPR025665">
    <property type="entry name" value="Beta-barrel_OMP_2"/>
</dbReference>
<reference evidence="3 4" key="1">
    <citation type="submission" date="2018-02" db="EMBL/GenBank/DDBJ databases">
        <title>Genomic Encyclopedia of Archaeal and Bacterial Type Strains, Phase II (KMG-II): from individual species to whole genera.</title>
        <authorList>
            <person name="Goeker M."/>
        </authorList>
    </citation>
    <scope>NUCLEOTIDE SEQUENCE [LARGE SCALE GENOMIC DNA]</scope>
    <source>
        <strain evidence="3 4">DSM 29526</strain>
    </source>
</reference>
<dbReference type="AlphaFoldDB" id="A0A2S6I3I9"/>
<dbReference type="OrthoDB" id="947434at2"/>
<dbReference type="EMBL" id="PTJC01000006">
    <property type="protein sequence ID" value="PPK85746.1"/>
    <property type="molecule type" value="Genomic_DNA"/>
</dbReference>
<comment type="caution">
    <text evidence="3">The sequence shown here is derived from an EMBL/GenBank/DDBJ whole genome shotgun (WGS) entry which is preliminary data.</text>
</comment>
<organism evidence="3 4">
    <name type="scientific">Neolewinella xylanilytica</name>
    <dbReference type="NCBI Taxonomy" id="1514080"/>
    <lineage>
        <taxon>Bacteria</taxon>
        <taxon>Pseudomonadati</taxon>
        <taxon>Bacteroidota</taxon>
        <taxon>Saprospiria</taxon>
        <taxon>Saprospirales</taxon>
        <taxon>Lewinellaceae</taxon>
        <taxon>Neolewinella</taxon>
    </lineage>
</organism>
<feature type="chain" id="PRO_5015530463" evidence="1">
    <location>
        <begin position="20"/>
        <end position="228"/>
    </location>
</feature>
<keyword evidence="1" id="KW-0732">Signal</keyword>
<feature type="domain" description="Outer membrane protein beta-barrel" evidence="2">
    <location>
        <begin position="20"/>
        <end position="200"/>
    </location>
</feature>
<dbReference type="SUPFAM" id="SSF56925">
    <property type="entry name" value="OMPA-like"/>
    <property type="match status" value="1"/>
</dbReference>
<evidence type="ECO:0000313" key="3">
    <source>
        <dbReference type="EMBL" id="PPK85746.1"/>
    </source>
</evidence>
<evidence type="ECO:0000256" key="1">
    <source>
        <dbReference type="SAM" id="SignalP"/>
    </source>
</evidence>
<dbReference type="Pfam" id="PF13568">
    <property type="entry name" value="OMP_b-brl_2"/>
    <property type="match status" value="1"/>
</dbReference>
<feature type="signal peptide" evidence="1">
    <location>
        <begin position="1"/>
        <end position="19"/>
    </location>
</feature>
<evidence type="ECO:0000313" key="4">
    <source>
        <dbReference type="Proteomes" id="UP000237662"/>
    </source>
</evidence>
<protein>
    <submittedName>
        <fullName evidence="3">Outer membrane protein with beta-barrel domain</fullName>
    </submittedName>
</protein>
<dbReference type="Proteomes" id="UP000237662">
    <property type="component" value="Unassembled WGS sequence"/>
</dbReference>
<dbReference type="InterPro" id="IPR011250">
    <property type="entry name" value="OMP/PagP_B-barrel"/>
</dbReference>
<gene>
    <name evidence="3" type="ORF">CLV84_2650</name>
</gene>
<accession>A0A2S6I3I9</accession>
<name>A0A2S6I3I9_9BACT</name>
<evidence type="ECO:0000259" key="2">
    <source>
        <dbReference type="Pfam" id="PF13568"/>
    </source>
</evidence>
<sequence length="228" mass="24091">MKLSLLALFTFLLFGFATAQTSIGVYGAFGQSNVRSGDAFDGATDQLDRIGTATFGVTAEIPVTAYFSLRPGLEYTSRGTAIGVSEGINLGGISLPVGARVKTRFDYVEAPLLIQLQIPTQSSIQPYVIAGPSLGYATSGRVAAAAKAVIELDLYSSSINLDAIRYDRFHVAAVGGVGANARLGEATRLFVEARYQHGLSQPYDVPVIQDKVGFQGWNVGAGVSFDLN</sequence>
<keyword evidence="4" id="KW-1185">Reference proteome</keyword>
<dbReference type="RefSeq" id="WP_146088801.1">
    <property type="nucleotide sequence ID" value="NZ_PTJC01000006.1"/>
</dbReference>
<dbReference type="Gene3D" id="2.40.160.20">
    <property type="match status" value="1"/>
</dbReference>
<proteinExistence type="predicted"/>